<keyword evidence="1" id="KW-0472">Membrane</keyword>
<gene>
    <name evidence="2" type="ORF">OMED0929_LOCUS1391</name>
</gene>
<proteinExistence type="predicted"/>
<evidence type="ECO:0000313" key="2">
    <source>
        <dbReference type="EMBL" id="CAD8577811.1"/>
    </source>
</evidence>
<dbReference type="AlphaFoldDB" id="A0A7S0KDB9"/>
<keyword evidence="1" id="KW-1133">Transmembrane helix</keyword>
<keyword evidence="1" id="KW-0812">Transmembrane</keyword>
<evidence type="ECO:0008006" key="3">
    <source>
        <dbReference type="Google" id="ProtNLM"/>
    </source>
</evidence>
<sequence length="443" mass="50904">MKRIIHSNKDLSYRALLVGVSFFIVTVSMWTLAVDVLLQEHGTSRRNIGVNIHRATSFGAEETSSSVAELQPRLVDKVTQDGIFHTLIFTRWRTPAVFSSSGRKLEPLSYSELKAVKVTRVSAMRAAMSRLSEFDYLNKYPPVYDKFDVVIFWKDWISTGAEVYETWSSGQPCSCFVEVPEGNDEAVARTLARLDDALRGMSEVSETQKSCVRFLVLGGSDTRLSRAPIQLFLKKVRLTGYFDKIYYEAMDIRMEFVDPMPIGLTDFYVLSVPPGRIEKALRAINLREKQGILAAWGKVWPQLDQALPWRKELISWVGRTGWIQRKDVSIENWYDELVKYRFYIVPDGNGVCSPKWTEALILQTIPIVPPLEYYKMLQKQGYPMVVVNTWDDITQANLELWWEKLKDSLSPSSWMHTSDCWWDFLASNNNDIHEILRGCAPLQ</sequence>
<dbReference type="EMBL" id="HBEW01001644">
    <property type="protein sequence ID" value="CAD8577811.1"/>
    <property type="molecule type" value="Transcribed_RNA"/>
</dbReference>
<feature type="transmembrane region" description="Helical" evidence="1">
    <location>
        <begin position="12"/>
        <end position="33"/>
    </location>
</feature>
<protein>
    <recommendedName>
        <fullName evidence="3">Exostosin GT47 domain-containing protein</fullName>
    </recommendedName>
</protein>
<evidence type="ECO:0000256" key="1">
    <source>
        <dbReference type="SAM" id="Phobius"/>
    </source>
</evidence>
<accession>A0A7S0KDB9</accession>
<organism evidence="2">
    <name type="scientific">Ostreococcus mediterraneus</name>
    <dbReference type="NCBI Taxonomy" id="1486918"/>
    <lineage>
        <taxon>Eukaryota</taxon>
        <taxon>Viridiplantae</taxon>
        <taxon>Chlorophyta</taxon>
        <taxon>Mamiellophyceae</taxon>
        <taxon>Mamiellales</taxon>
        <taxon>Bathycoccaceae</taxon>
        <taxon>Ostreococcus</taxon>
    </lineage>
</organism>
<reference evidence="2" key="1">
    <citation type="submission" date="2021-01" db="EMBL/GenBank/DDBJ databases">
        <authorList>
            <person name="Corre E."/>
            <person name="Pelletier E."/>
            <person name="Niang G."/>
            <person name="Scheremetjew M."/>
            <person name="Finn R."/>
            <person name="Kale V."/>
            <person name="Holt S."/>
            <person name="Cochrane G."/>
            <person name="Meng A."/>
            <person name="Brown T."/>
            <person name="Cohen L."/>
        </authorList>
    </citation>
    <scope>NUCLEOTIDE SEQUENCE</scope>
    <source>
        <strain evidence="2">Clade-D-RCC2572</strain>
    </source>
</reference>
<name>A0A7S0KDB9_9CHLO</name>